<accession>A0A0J7K1A2</accession>
<evidence type="ECO:0000256" key="1">
    <source>
        <dbReference type="SAM" id="MobiDB-lite"/>
    </source>
</evidence>
<proteinExistence type="predicted"/>
<dbReference type="EMBL" id="LBMM01017043">
    <property type="protein sequence ID" value="KMQ84223.1"/>
    <property type="molecule type" value="Genomic_DNA"/>
</dbReference>
<name>A0A0J7K1A2_LASNI</name>
<dbReference type="OrthoDB" id="8251691at2759"/>
<feature type="region of interest" description="Disordered" evidence="1">
    <location>
        <begin position="1"/>
        <end position="35"/>
    </location>
</feature>
<organism evidence="2 3">
    <name type="scientific">Lasius niger</name>
    <name type="common">Black garden ant</name>
    <dbReference type="NCBI Taxonomy" id="67767"/>
    <lineage>
        <taxon>Eukaryota</taxon>
        <taxon>Metazoa</taxon>
        <taxon>Ecdysozoa</taxon>
        <taxon>Arthropoda</taxon>
        <taxon>Hexapoda</taxon>
        <taxon>Insecta</taxon>
        <taxon>Pterygota</taxon>
        <taxon>Neoptera</taxon>
        <taxon>Endopterygota</taxon>
        <taxon>Hymenoptera</taxon>
        <taxon>Apocrita</taxon>
        <taxon>Aculeata</taxon>
        <taxon>Formicoidea</taxon>
        <taxon>Formicidae</taxon>
        <taxon>Formicinae</taxon>
        <taxon>Lasius</taxon>
        <taxon>Lasius</taxon>
    </lineage>
</organism>
<comment type="caution">
    <text evidence="2">The sequence shown here is derived from an EMBL/GenBank/DDBJ whole genome shotgun (WGS) entry which is preliminary data.</text>
</comment>
<protein>
    <submittedName>
        <fullName evidence="2">Protein pat1-like protein</fullName>
    </submittedName>
</protein>
<dbReference type="STRING" id="67767.A0A0J7K1A2"/>
<evidence type="ECO:0000313" key="3">
    <source>
        <dbReference type="Proteomes" id="UP000036403"/>
    </source>
</evidence>
<gene>
    <name evidence="2" type="ORF">RF55_18152</name>
</gene>
<feature type="compositionally biased region" description="Acidic residues" evidence="1">
    <location>
        <begin position="16"/>
        <end position="35"/>
    </location>
</feature>
<dbReference type="PaxDb" id="67767-A0A0J7K1A2"/>
<sequence length="77" mass="8724">MADSFFGFDSTLGDNNLEDGLDGPLEEDEFEEEEYDALNDETFGPDANIGDWEEDHEKLAEITESNRPHNQNATNKK</sequence>
<keyword evidence="3" id="KW-1185">Reference proteome</keyword>
<dbReference type="AlphaFoldDB" id="A0A0J7K1A2"/>
<reference evidence="2 3" key="1">
    <citation type="submission" date="2015-04" db="EMBL/GenBank/DDBJ databases">
        <title>Lasius niger genome sequencing.</title>
        <authorList>
            <person name="Konorov E.A."/>
            <person name="Nikitin M.A."/>
            <person name="Kirill M.V."/>
            <person name="Chang P."/>
        </authorList>
    </citation>
    <scope>NUCLEOTIDE SEQUENCE [LARGE SCALE GENOMIC DNA]</scope>
    <source>
        <tissue evidence="2">Whole</tissue>
    </source>
</reference>
<feature type="non-terminal residue" evidence="2">
    <location>
        <position position="77"/>
    </location>
</feature>
<evidence type="ECO:0000313" key="2">
    <source>
        <dbReference type="EMBL" id="KMQ84223.1"/>
    </source>
</evidence>
<dbReference type="Proteomes" id="UP000036403">
    <property type="component" value="Unassembled WGS sequence"/>
</dbReference>